<gene>
    <name evidence="2" type="ORF">P43SY_009255</name>
</gene>
<evidence type="ECO:0000256" key="1">
    <source>
        <dbReference type="SAM" id="SignalP"/>
    </source>
</evidence>
<organism evidence="2 3">
    <name type="scientific">Pythium insidiosum</name>
    <name type="common">Pythiosis disease agent</name>
    <dbReference type="NCBI Taxonomy" id="114742"/>
    <lineage>
        <taxon>Eukaryota</taxon>
        <taxon>Sar</taxon>
        <taxon>Stramenopiles</taxon>
        <taxon>Oomycota</taxon>
        <taxon>Peronosporomycetes</taxon>
        <taxon>Pythiales</taxon>
        <taxon>Pythiaceae</taxon>
        <taxon>Pythium</taxon>
    </lineage>
</organism>
<keyword evidence="3" id="KW-1185">Reference proteome</keyword>
<proteinExistence type="predicted"/>
<dbReference type="EMBL" id="JAKCXM010000112">
    <property type="protein sequence ID" value="KAJ0402050.1"/>
    <property type="molecule type" value="Genomic_DNA"/>
</dbReference>
<protein>
    <recommendedName>
        <fullName evidence="4">RxLR effector protein</fullName>
    </recommendedName>
</protein>
<feature type="signal peptide" evidence="1">
    <location>
        <begin position="1"/>
        <end position="26"/>
    </location>
</feature>
<feature type="chain" id="PRO_5042182743" description="RxLR effector protein" evidence="1">
    <location>
        <begin position="27"/>
        <end position="87"/>
    </location>
</feature>
<dbReference type="AlphaFoldDB" id="A0AAD5LKT2"/>
<evidence type="ECO:0000313" key="2">
    <source>
        <dbReference type="EMBL" id="KAJ0402050.1"/>
    </source>
</evidence>
<keyword evidence="1" id="KW-0732">Signal</keyword>
<reference evidence="2" key="1">
    <citation type="submission" date="2021-12" db="EMBL/GenBank/DDBJ databases">
        <title>Prjna785345.</title>
        <authorList>
            <person name="Rujirawat T."/>
            <person name="Krajaejun T."/>
        </authorList>
    </citation>
    <scope>NUCLEOTIDE SEQUENCE</scope>
    <source>
        <strain evidence="2">Pi057C3</strain>
    </source>
</reference>
<evidence type="ECO:0008006" key="4">
    <source>
        <dbReference type="Google" id="ProtNLM"/>
    </source>
</evidence>
<evidence type="ECO:0000313" key="3">
    <source>
        <dbReference type="Proteomes" id="UP001209570"/>
    </source>
</evidence>
<comment type="caution">
    <text evidence="2">The sequence shown here is derived from an EMBL/GenBank/DDBJ whole genome shotgun (WGS) entry which is preliminary data.</text>
</comment>
<accession>A0AAD5LKT2</accession>
<dbReference type="Proteomes" id="UP001209570">
    <property type="component" value="Unassembled WGS sequence"/>
</dbReference>
<sequence>MLSTRRCLALTAFAIALALGPSTSSANAVPGFAVNAVATDLESRAAAEQPAASARIAAAASNDAVPAVEESRSIKAADNRLRMRIVI</sequence>
<name>A0AAD5LKT2_PYTIN</name>